<feature type="compositionally biased region" description="Polar residues" evidence="1">
    <location>
        <begin position="35"/>
        <end position="55"/>
    </location>
</feature>
<reference evidence="2" key="1">
    <citation type="submission" date="2016-10" db="EMBL/GenBank/DDBJ databases">
        <authorList>
            <person name="Benchimol M."/>
            <person name="Almeida L.G."/>
            <person name="Vasconcelos A.T."/>
            <person name="Perreira-Neves A."/>
            <person name="Rosa I.A."/>
            <person name="Tasca T."/>
            <person name="Bogo M.R."/>
            <person name="de Souza W."/>
        </authorList>
    </citation>
    <scope>NUCLEOTIDE SEQUENCE [LARGE SCALE GENOMIC DNA]</scope>
    <source>
        <strain evidence="2">K</strain>
    </source>
</reference>
<sequence length="153" mass="17160">MDLDTLTIDELEKRINEIDSRISDLRLILKKNQRTHQSTGDNCSVTNQRQQSDQNSPFSFLSQPPPPSLPSILKKKSGIEIISYSLGHDHQTNDLSDSADYSGSEDHPIQSRGHQSHLLGNFNDLVLSHNKAVQNAKFGTVERISNLNDFFAC</sequence>
<dbReference type="EMBL" id="MLAK01000017">
    <property type="protein sequence ID" value="OHT17286.1"/>
    <property type="molecule type" value="Genomic_DNA"/>
</dbReference>
<accession>A0A1J4L5R1</accession>
<dbReference type="VEuPathDB" id="TrichDB:TRFO_41135"/>
<evidence type="ECO:0000313" key="3">
    <source>
        <dbReference type="Proteomes" id="UP000179807"/>
    </source>
</evidence>
<dbReference type="RefSeq" id="XP_068370422.1">
    <property type="nucleotide sequence ID" value="XM_068513598.1"/>
</dbReference>
<feature type="region of interest" description="Disordered" evidence="1">
    <location>
        <begin position="33"/>
        <end position="73"/>
    </location>
</feature>
<evidence type="ECO:0000313" key="2">
    <source>
        <dbReference type="EMBL" id="OHT17286.1"/>
    </source>
</evidence>
<evidence type="ECO:0000256" key="1">
    <source>
        <dbReference type="SAM" id="MobiDB-lite"/>
    </source>
</evidence>
<dbReference type="GeneID" id="94848302"/>
<dbReference type="Proteomes" id="UP000179807">
    <property type="component" value="Unassembled WGS sequence"/>
</dbReference>
<gene>
    <name evidence="2" type="ORF">TRFO_41135</name>
</gene>
<comment type="caution">
    <text evidence="2">The sequence shown here is derived from an EMBL/GenBank/DDBJ whole genome shotgun (WGS) entry which is preliminary data.</text>
</comment>
<feature type="region of interest" description="Disordered" evidence="1">
    <location>
        <begin position="92"/>
        <end position="112"/>
    </location>
</feature>
<name>A0A1J4L5R1_9EUKA</name>
<keyword evidence="3" id="KW-1185">Reference proteome</keyword>
<proteinExistence type="predicted"/>
<protein>
    <submittedName>
        <fullName evidence="2">Uncharacterized protein</fullName>
    </submittedName>
</protein>
<organism evidence="2 3">
    <name type="scientific">Tritrichomonas foetus</name>
    <dbReference type="NCBI Taxonomy" id="1144522"/>
    <lineage>
        <taxon>Eukaryota</taxon>
        <taxon>Metamonada</taxon>
        <taxon>Parabasalia</taxon>
        <taxon>Tritrichomonadida</taxon>
        <taxon>Tritrichomonadidae</taxon>
        <taxon>Tritrichomonas</taxon>
    </lineage>
</organism>
<dbReference type="AlphaFoldDB" id="A0A1J4L5R1"/>